<evidence type="ECO:0000313" key="14">
    <source>
        <dbReference type="EMBL" id="MFC5846705.1"/>
    </source>
</evidence>
<evidence type="ECO:0000256" key="5">
    <source>
        <dbReference type="ARBA" id="ARBA00022801"/>
    </source>
</evidence>
<dbReference type="Gene3D" id="1.10.860.10">
    <property type="entry name" value="DNAb Helicase, Chain A"/>
    <property type="match status" value="1"/>
</dbReference>
<sequence length="458" mass="49721">MTGGEYLTPRVPPHSLEAEVAVLGSVMLDAATLDEESVSNLRAPMFYRAAHRQIFAAMLALHGQGTPPDLVTVSEELQRAGQLDDAGGAVYLVGLGEQVPTAAYAEHYARIVREKWMLREVISQAGRAMQTAYDAELPLEDILAQAGQVGQNLDTRVNQGAYSASEVVGSILQAIATGKGEKPLATGLSDLDHQLDGGLYPQTLTILAARPSMGKSALALNIAENVAGQLIDEGVRGQVAVVSLEMPREDLMLRVLSSAAKVQSGDIRNAMTGRGTLTERQHDRVVTASARIDVLALTMLDDPVLDANLRTLSAKLRRLHRETPLRLVLIDYLQLMTLGSGGENRQQEVSSISRALKQLAREFGCPFLVLSQLSRAVEQRPNHRPMLSDLRESGAIEQDADNILFIYRDEYYNPQTDQQGVAEVIVGKQRAGAVGTVRLQFQSKFVRFANLATGVTYA</sequence>
<evidence type="ECO:0000256" key="9">
    <source>
        <dbReference type="ARBA" id="ARBA00023235"/>
    </source>
</evidence>
<gene>
    <name evidence="14" type="primary">dnaB</name>
    <name evidence="14" type="ORF">ACFPQ6_00140</name>
</gene>
<keyword evidence="5 12" id="KW-0378">Hydrolase</keyword>
<comment type="catalytic activity">
    <reaction evidence="10 12">
        <text>ATP + H2O = ADP + phosphate + H(+)</text>
        <dbReference type="Rhea" id="RHEA:13065"/>
        <dbReference type="ChEBI" id="CHEBI:15377"/>
        <dbReference type="ChEBI" id="CHEBI:15378"/>
        <dbReference type="ChEBI" id="CHEBI:30616"/>
        <dbReference type="ChEBI" id="CHEBI:43474"/>
        <dbReference type="ChEBI" id="CHEBI:456216"/>
        <dbReference type="EC" id="5.6.2.3"/>
    </reaction>
</comment>
<comment type="caution">
    <text evidence="14">The sequence shown here is derived from an EMBL/GenBank/DDBJ whole genome shotgun (WGS) entry which is preliminary data.</text>
</comment>
<evidence type="ECO:0000256" key="1">
    <source>
        <dbReference type="ARBA" id="ARBA00008428"/>
    </source>
</evidence>
<evidence type="ECO:0000256" key="6">
    <source>
        <dbReference type="ARBA" id="ARBA00022806"/>
    </source>
</evidence>
<dbReference type="Pfam" id="PF03796">
    <property type="entry name" value="DnaB_C"/>
    <property type="match status" value="1"/>
</dbReference>
<keyword evidence="15" id="KW-1185">Reference proteome</keyword>
<evidence type="ECO:0000256" key="3">
    <source>
        <dbReference type="ARBA" id="ARBA00022705"/>
    </source>
</evidence>
<evidence type="ECO:0000259" key="13">
    <source>
        <dbReference type="PROSITE" id="PS51199"/>
    </source>
</evidence>
<evidence type="ECO:0000256" key="11">
    <source>
        <dbReference type="NCBIfam" id="TIGR00665"/>
    </source>
</evidence>
<dbReference type="PANTHER" id="PTHR30153">
    <property type="entry name" value="REPLICATIVE DNA HELICASE DNAB"/>
    <property type="match status" value="1"/>
</dbReference>
<reference evidence="15" key="1">
    <citation type="journal article" date="2019" name="Int. J. Syst. Evol. Microbiol.">
        <title>The Global Catalogue of Microorganisms (GCM) 10K type strain sequencing project: providing services to taxonomists for standard genome sequencing and annotation.</title>
        <authorList>
            <consortium name="The Broad Institute Genomics Platform"/>
            <consortium name="The Broad Institute Genome Sequencing Center for Infectious Disease"/>
            <person name="Wu L."/>
            <person name="Ma J."/>
        </authorList>
    </citation>
    <scope>NUCLEOTIDE SEQUENCE [LARGE SCALE GENOMIC DNA]</scope>
    <source>
        <strain evidence="15">CGMCC 1.15053</strain>
    </source>
</reference>
<dbReference type="PANTHER" id="PTHR30153:SF2">
    <property type="entry name" value="REPLICATIVE DNA HELICASE"/>
    <property type="match status" value="1"/>
</dbReference>
<dbReference type="CDD" id="cd00984">
    <property type="entry name" value="DnaB_C"/>
    <property type="match status" value="1"/>
</dbReference>
<dbReference type="Gene3D" id="3.40.50.300">
    <property type="entry name" value="P-loop containing nucleotide triphosphate hydrolases"/>
    <property type="match status" value="1"/>
</dbReference>
<organism evidence="14 15">
    <name type="scientific">Deinococcus petrolearius</name>
    <dbReference type="NCBI Taxonomy" id="1751295"/>
    <lineage>
        <taxon>Bacteria</taxon>
        <taxon>Thermotogati</taxon>
        <taxon>Deinococcota</taxon>
        <taxon>Deinococci</taxon>
        <taxon>Deinococcales</taxon>
        <taxon>Deinococcaceae</taxon>
        <taxon>Deinococcus</taxon>
    </lineage>
</organism>
<keyword evidence="6 12" id="KW-0347">Helicase</keyword>
<dbReference type="Pfam" id="PF00772">
    <property type="entry name" value="DnaB"/>
    <property type="match status" value="1"/>
</dbReference>
<proteinExistence type="inferred from homology"/>
<comment type="function">
    <text evidence="12">The main replicative DNA helicase, it participates in initiation and elongation during chromosome replication. Travels ahead of the DNA replisome, separating dsDNA into templates for DNA synthesis. A processive ATP-dependent 5'-3' DNA helicase it has DNA-dependent ATPase activity.</text>
</comment>
<comment type="similarity">
    <text evidence="1 12">Belongs to the helicase family. DnaB subfamily.</text>
</comment>
<evidence type="ECO:0000256" key="12">
    <source>
        <dbReference type="RuleBase" id="RU362085"/>
    </source>
</evidence>
<dbReference type="SUPFAM" id="SSF48024">
    <property type="entry name" value="N-terminal domain of DnaB helicase"/>
    <property type="match status" value="1"/>
</dbReference>
<dbReference type="NCBIfam" id="TIGR00665">
    <property type="entry name" value="DnaB"/>
    <property type="match status" value="1"/>
</dbReference>
<keyword evidence="8 12" id="KW-0238">DNA-binding</keyword>
<dbReference type="EC" id="5.6.2.3" evidence="11 12"/>
<keyword evidence="7 12" id="KW-0067">ATP-binding</keyword>
<dbReference type="GO" id="GO:0004386">
    <property type="term" value="F:helicase activity"/>
    <property type="evidence" value="ECO:0007669"/>
    <property type="project" value="UniProtKB-KW"/>
</dbReference>
<name>A0ABW1DEN3_9DEIO</name>
<evidence type="ECO:0000256" key="2">
    <source>
        <dbReference type="ARBA" id="ARBA00022515"/>
    </source>
</evidence>
<feature type="domain" description="SF4 helicase" evidence="13">
    <location>
        <begin position="177"/>
        <end position="455"/>
    </location>
</feature>
<dbReference type="PROSITE" id="PS51199">
    <property type="entry name" value="SF4_HELICASE"/>
    <property type="match status" value="1"/>
</dbReference>
<evidence type="ECO:0000256" key="7">
    <source>
        <dbReference type="ARBA" id="ARBA00022840"/>
    </source>
</evidence>
<keyword evidence="9" id="KW-0413">Isomerase</keyword>
<dbReference type="EMBL" id="JBHSOH010000001">
    <property type="protein sequence ID" value="MFC5846705.1"/>
    <property type="molecule type" value="Genomic_DNA"/>
</dbReference>
<dbReference type="InterPro" id="IPR036185">
    <property type="entry name" value="DNA_heli_DnaB-like_N_sf"/>
</dbReference>
<evidence type="ECO:0000256" key="10">
    <source>
        <dbReference type="ARBA" id="ARBA00048954"/>
    </source>
</evidence>
<keyword evidence="2 12" id="KW-0639">Primosome</keyword>
<keyword evidence="4 12" id="KW-0547">Nucleotide-binding</keyword>
<keyword evidence="3 12" id="KW-0235">DNA replication</keyword>
<dbReference type="InterPro" id="IPR007692">
    <property type="entry name" value="DNA_helicase_DnaB"/>
</dbReference>
<dbReference type="InterPro" id="IPR007693">
    <property type="entry name" value="DNA_helicase_DnaB-like_N"/>
</dbReference>
<dbReference type="InterPro" id="IPR016136">
    <property type="entry name" value="DNA_helicase_N/primase_C"/>
</dbReference>
<dbReference type="InterPro" id="IPR027417">
    <property type="entry name" value="P-loop_NTPase"/>
</dbReference>
<evidence type="ECO:0000313" key="15">
    <source>
        <dbReference type="Proteomes" id="UP001595979"/>
    </source>
</evidence>
<dbReference type="InterPro" id="IPR007694">
    <property type="entry name" value="DNA_helicase_DnaB-like_C"/>
</dbReference>
<protein>
    <recommendedName>
        <fullName evidence="11 12">Replicative DNA helicase</fullName>
        <ecNumber evidence="11 12">5.6.2.3</ecNumber>
    </recommendedName>
</protein>
<dbReference type="Proteomes" id="UP001595979">
    <property type="component" value="Unassembled WGS sequence"/>
</dbReference>
<evidence type="ECO:0000256" key="4">
    <source>
        <dbReference type="ARBA" id="ARBA00022741"/>
    </source>
</evidence>
<dbReference type="RefSeq" id="WP_380044969.1">
    <property type="nucleotide sequence ID" value="NZ_JBHSOH010000001.1"/>
</dbReference>
<accession>A0ABW1DEN3</accession>
<evidence type="ECO:0000256" key="8">
    <source>
        <dbReference type="ARBA" id="ARBA00023125"/>
    </source>
</evidence>
<dbReference type="SUPFAM" id="SSF52540">
    <property type="entry name" value="P-loop containing nucleoside triphosphate hydrolases"/>
    <property type="match status" value="1"/>
</dbReference>